<dbReference type="AlphaFoldDB" id="A0A9R1VPJ1"/>
<evidence type="ECO:0000313" key="1">
    <source>
        <dbReference type="EMBL" id="KAJ0209758.1"/>
    </source>
</evidence>
<accession>A0A9R1VPJ1</accession>
<dbReference type="Proteomes" id="UP000235145">
    <property type="component" value="Unassembled WGS sequence"/>
</dbReference>
<keyword evidence="2" id="KW-1185">Reference proteome</keyword>
<reference evidence="1 2" key="1">
    <citation type="journal article" date="2017" name="Nat. Commun.">
        <title>Genome assembly with in vitro proximity ligation data and whole-genome triplication in lettuce.</title>
        <authorList>
            <person name="Reyes-Chin-Wo S."/>
            <person name="Wang Z."/>
            <person name="Yang X."/>
            <person name="Kozik A."/>
            <person name="Arikit S."/>
            <person name="Song C."/>
            <person name="Xia L."/>
            <person name="Froenicke L."/>
            <person name="Lavelle D.O."/>
            <person name="Truco M.J."/>
            <person name="Xia R."/>
            <person name="Zhu S."/>
            <person name="Xu C."/>
            <person name="Xu H."/>
            <person name="Xu X."/>
            <person name="Cox K."/>
            <person name="Korf I."/>
            <person name="Meyers B.C."/>
            <person name="Michelmore R.W."/>
        </authorList>
    </citation>
    <scope>NUCLEOTIDE SEQUENCE [LARGE SCALE GENOMIC DNA]</scope>
    <source>
        <strain evidence="2">cv. Salinas</strain>
        <tissue evidence="1">Seedlings</tissue>
    </source>
</reference>
<sequence>MAQNIPSPFTESTPVIEEISIPFTESIPMDQDFESPLVEEEVIPSEGDQVSRSSFETPVLDISKTKAICLILNWLMLSCFKTKSLICMTTLLKEI</sequence>
<gene>
    <name evidence="1" type="ORF">LSAT_V11C400205600</name>
</gene>
<dbReference type="EMBL" id="NBSK02000004">
    <property type="protein sequence ID" value="KAJ0209758.1"/>
    <property type="molecule type" value="Genomic_DNA"/>
</dbReference>
<proteinExistence type="predicted"/>
<name>A0A9R1VPJ1_LACSA</name>
<comment type="caution">
    <text evidence="1">The sequence shown here is derived from an EMBL/GenBank/DDBJ whole genome shotgun (WGS) entry which is preliminary data.</text>
</comment>
<organism evidence="1 2">
    <name type="scientific">Lactuca sativa</name>
    <name type="common">Garden lettuce</name>
    <dbReference type="NCBI Taxonomy" id="4236"/>
    <lineage>
        <taxon>Eukaryota</taxon>
        <taxon>Viridiplantae</taxon>
        <taxon>Streptophyta</taxon>
        <taxon>Embryophyta</taxon>
        <taxon>Tracheophyta</taxon>
        <taxon>Spermatophyta</taxon>
        <taxon>Magnoliopsida</taxon>
        <taxon>eudicotyledons</taxon>
        <taxon>Gunneridae</taxon>
        <taxon>Pentapetalae</taxon>
        <taxon>asterids</taxon>
        <taxon>campanulids</taxon>
        <taxon>Asterales</taxon>
        <taxon>Asteraceae</taxon>
        <taxon>Cichorioideae</taxon>
        <taxon>Cichorieae</taxon>
        <taxon>Lactucinae</taxon>
        <taxon>Lactuca</taxon>
    </lineage>
</organism>
<protein>
    <submittedName>
        <fullName evidence="1">Uncharacterized protein</fullName>
    </submittedName>
</protein>
<evidence type="ECO:0000313" key="2">
    <source>
        <dbReference type="Proteomes" id="UP000235145"/>
    </source>
</evidence>